<dbReference type="InterPro" id="IPR029001">
    <property type="entry name" value="ITPase-like_fam"/>
</dbReference>
<evidence type="ECO:0000313" key="9">
    <source>
        <dbReference type="EMBL" id="MCG4610340.1"/>
    </source>
</evidence>
<evidence type="ECO:0000256" key="6">
    <source>
        <dbReference type="ARBA" id="ARBA00023080"/>
    </source>
</evidence>
<keyword evidence="3 7" id="KW-0547">Nucleotide-binding</keyword>
<dbReference type="InterPro" id="IPR002637">
    <property type="entry name" value="RdgB/HAM1"/>
</dbReference>
<comment type="catalytic activity">
    <reaction evidence="7">
        <text>ITP + H2O = IMP + diphosphate + H(+)</text>
        <dbReference type="Rhea" id="RHEA:29399"/>
        <dbReference type="ChEBI" id="CHEBI:15377"/>
        <dbReference type="ChEBI" id="CHEBI:15378"/>
        <dbReference type="ChEBI" id="CHEBI:33019"/>
        <dbReference type="ChEBI" id="CHEBI:58053"/>
        <dbReference type="ChEBI" id="CHEBI:61402"/>
        <dbReference type="EC" id="3.6.1.66"/>
    </reaction>
</comment>
<protein>
    <recommendedName>
        <fullName evidence="7">dITP/XTP pyrophosphatase</fullName>
        <ecNumber evidence="7">3.6.1.66</ecNumber>
    </recommendedName>
    <alternativeName>
        <fullName evidence="7">Non-canonical purine NTP pyrophosphatase</fullName>
    </alternativeName>
    <alternativeName>
        <fullName evidence="7">Non-standard purine NTP pyrophosphatase</fullName>
    </alternativeName>
    <alternativeName>
        <fullName evidence="7">Nucleoside-triphosphate diphosphatase</fullName>
    </alternativeName>
    <alternativeName>
        <fullName evidence="7">Nucleoside-triphosphate pyrophosphatase</fullName>
        <shortName evidence="7">NTPase</shortName>
    </alternativeName>
</protein>
<dbReference type="GO" id="GO:0036220">
    <property type="term" value="F:ITP diphosphatase activity"/>
    <property type="evidence" value="ECO:0007669"/>
    <property type="project" value="UniProtKB-EC"/>
</dbReference>
<dbReference type="Proteomes" id="UP001298681">
    <property type="component" value="Unassembled WGS sequence"/>
</dbReference>
<feature type="binding site" evidence="7">
    <location>
        <position position="169"/>
    </location>
    <ligand>
        <name>substrate</name>
    </ligand>
</feature>
<proteinExistence type="inferred from homology"/>
<comment type="catalytic activity">
    <reaction evidence="7">
        <text>dITP + H2O = dIMP + diphosphate + H(+)</text>
        <dbReference type="Rhea" id="RHEA:28342"/>
        <dbReference type="ChEBI" id="CHEBI:15377"/>
        <dbReference type="ChEBI" id="CHEBI:15378"/>
        <dbReference type="ChEBI" id="CHEBI:33019"/>
        <dbReference type="ChEBI" id="CHEBI:61194"/>
        <dbReference type="ChEBI" id="CHEBI:61382"/>
        <dbReference type="EC" id="3.6.1.66"/>
    </reaction>
</comment>
<dbReference type="CDD" id="cd00515">
    <property type="entry name" value="HAM1"/>
    <property type="match status" value="1"/>
</dbReference>
<keyword evidence="10" id="KW-1185">Reference proteome</keyword>
<keyword evidence="2 7" id="KW-0479">Metal-binding</keyword>
<gene>
    <name evidence="9" type="ORF">L0P57_05275</name>
</gene>
<comment type="caution">
    <text evidence="9">The sequence shown here is derived from an EMBL/GenBank/DDBJ whole genome shotgun (WGS) entry which is preliminary data.</text>
</comment>
<dbReference type="NCBIfam" id="NF011397">
    <property type="entry name" value="PRK14822.1"/>
    <property type="match status" value="1"/>
</dbReference>
<evidence type="ECO:0000256" key="4">
    <source>
        <dbReference type="ARBA" id="ARBA00022801"/>
    </source>
</evidence>
<sequence>MKYVMATHNPNKLLELQRILEPLHIEVTTADLQEVEETGTTFAENAYLKAKAACEQTGLPAVADDSGLVVDALNGAPGVYSARYAGPDATDAQRMDKLLHELGGVPAEQRTARFVSAICVVYPDGERMDVEGVCEGSVAFAPRGHDGFGYDPIFLVGEKTYAELTPAEKDAVSHRGKALRELAARLEERHGN</sequence>
<dbReference type="EMBL" id="JAKNHQ010000005">
    <property type="protein sequence ID" value="MCG4610340.1"/>
    <property type="molecule type" value="Genomic_DNA"/>
</dbReference>
<evidence type="ECO:0000256" key="5">
    <source>
        <dbReference type="ARBA" id="ARBA00022842"/>
    </source>
</evidence>
<reference evidence="9 10" key="1">
    <citation type="submission" date="2022-01" db="EMBL/GenBank/DDBJ databases">
        <title>Collection of gut derived symbiotic bacterial strains cultured from healthy donors.</title>
        <authorList>
            <person name="Lin H."/>
            <person name="Kohout C."/>
            <person name="Waligurski E."/>
            <person name="Pamer E.G."/>
        </authorList>
    </citation>
    <scope>NUCLEOTIDE SEQUENCE [LARGE SCALE GENOMIC DNA]</scope>
    <source>
        <strain evidence="9 10">DFI.7.58</strain>
    </source>
</reference>
<dbReference type="Gene3D" id="3.90.950.10">
    <property type="match status" value="1"/>
</dbReference>
<feature type="binding site" evidence="7">
    <location>
        <begin position="148"/>
        <end position="151"/>
    </location>
    <ligand>
        <name>substrate</name>
    </ligand>
</feature>
<evidence type="ECO:0000256" key="3">
    <source>
        <dbReference type="ARBA" id="ARBA00022741"/>
    </source>
</evidence>
<accession>A0ABS9MHP9</accession>
<feature type="binding site" evidence="7">
    <location>
        <position position="65"/>
    </location>
    <ligand>
        <name>Mg(2+)</name>
        <dbReference type="ChEBI" id="CHEBI:18420"/>
    </ligand>
</feature>
<feature type="binding site" evidence="7">
    <location>
        <position position="36"/>
    </location>
    <ligand>
        <name>Mg(2+)</name>
        <dbReference type="ChEBI" id="CHEBI:18420"/>
    </ligand>
</feature>
<evidence type="ECO:0000256" key="8">
    <source>
        <dbReference type="RuleBase" id="RU003781"/>
    </source>
</evidence>
<comment type="subunit">
    <text evidence="7">Homodimer.</text>
</comment>
<dbReference type="NCBIfam" id="TIGR00042">
    <property type="entry name" value="RdgB/HAM1 family non-canonical purine NTP pyrophosphatase"/>
    <property type="match status" value="1"/>
</dbReference>
<dbReference type="SUPFAM" id="SSF52972">
    <property type="entry name" value="ITPase-like"/>
    <property type="match status" value="1"/>
</dbReference>
<dbReference type="PANTHER" id="PTHR11067">
    <property type="entry name" value="INOSINE TRIPHOSPHATE PYROPHOSPHATASE/HAM1 PROTEIN"/>
    <property type="match status" value="1"/>
</dbReference>
<name>A0ABS9MHP9_9FIRM</name>
<dbReference type="InterPro" id="IPR020922">
    <property type="entry name" value="dITP/XTP_pyrophosphatase"/>
</dbReference>
<keyword evidence="5 7" id="KW-0460">Magnesium</keyword>
<evidence type="ECO:0000256" key="7">
    <source>
        <dbReference type="HAMAP-Rule" id="MF_01405"/>
    </source>
</evidence>
<dbReference type="HAMAP" id="MF_01405">
    <property type="entry name" value="Non_canon_purine_NTPase"/>
    <property type="match status" value="1"/>
</dbReference>
<organism evidence="9 10">
    <name type="scientific">Anaeromassilibacillus senegalensis</name>
    <dbReference type="NCBI Taxonomy" id="1673717"/>
    <lineage>
        <taxon>Bacteria</taxon>
        <taxon>Bacillati</taxon>
        <taxon>Bacillota</taxon>
        <taxon>Clostridia</taxon>
        <taxon>Eubacteriales</taxon>
        <taxon>Acutalibacteraceae</taxon>
        <taxon>Anaeromassilibacillus</taxon>
    </lineage>
</organism>
<dbReference type="Pfam" id="PF01725">
    <property type="entry name" value="Ham1p_like"/>
    <property type="match status" value="1"/>
</dbReference>
<evidence type="ECO:0000256" key="1">
    <source>
        <dbReference type="ARBA" id="ARBA00008023"/>
    </source>
</evidence>
<dbReference type="RefSeq" id="WP_237966599.1">
    <property type="nucleotide sequence ID" value="NZ_JAKNHQ010000005.1"/>
</dbReference>
<feature type="binding site" evidence="7">
    <location>
        <begin position="7"/>
        <end position="12"/>
    </location>
    <ligand>
        <name>substrate</name>
    </ligand>
</feature>
<dbReference type="EC" id="3.6.1.66" evidence="7"/>
<comment type="function">
    <text evidence="7">Pyrophosphatase that catalyzes the hydrolysis of nucleoside triphosphates to their monophosphate derivatives, with a high preference for the non-canonical purine nucleotides XTP (xanthosine triphosphate), dITP (deoxyinosine triphosphate) and ITP. Seems to function as a house-cleaning enzyme that removes non-canonical purine nucleotides from the nucleotide pool, thus preventing their incorporation into DNA/RNA and avoiding chromosomal lesions.</text>
</comment>
<keyword evidence="4 7" id="KW-0378">Hydrolase</keyword>
<feature type="active site" description="Proton acceptor" evidence="7">
    <location>
        <position position="65"/>
    </location>
</feature>
<comment type="cofactor">
    <cofactor evidence="7">
        <name>Mg(2+)</name>
        <dbReference type="ChEBI" id="CHEBI:18420"/>
    </cofactor>
    <text evidence="7">Binds 1 Mg(2+) ion per subunit.</text>
</comment>
<feature type="binding site" evidence="7">
    <location>
        <position position="66"/>
    </location>
    <ligand>
        <name>substrate</name>
    </ligand>
</feature>
<keyword evidence="6 7" id="KW-0546">Nucleotide metabolism</keyword>
<feature type="binding site" evidence="7">
    <location>
        <begin position="174"/>
        <end position="175"/>
    </location>
    <ligand>
        <name>substrate</name>
    </ligand>
</feature>
<comment type="similarity">
    <text evidence="1 7 8">Belongs to the HAM1 NTPase family.</text>
</comment>
<evidence type="ECO:0000256" key="2">
    <source>
        <dbReference type="ARBA" id="ARBA00022723"/>
    </source>
</evidence>
<evidence type="ECO:0000313" key="10">
    <source>
        <dbReference type="Proteomes" id="UP001298681"/>
    </source>
</evidence>
<comment type="catalytic activity">
    <reaction evidence="7">
        <text>XTP + H2O = XMP + diphosphate + H(+)</text>
        <dbReference type="Rhea" id="RHEA:28610"/>
        <dbReference type="ChEBI" id="CHEBI:15377"/>
        <dbReference type="ChEBI" id="CHEBI:15378"/>
        <dbReference type="ChEBI" id="CHEBI:33019"/>
        <dbReference type="ChEBI" id="CHEBI:57464"/>
        <dbReference type="ChEBI" id="CHEBI:61314"/>
        <dbReference type="EC" id="3.6.1.66"/>
    </reaction>
</comment>
<dbReference type="PANTHER" id="PTHR11067:SF9">
    <property type="entry name" value="INOSINE TRIPHOSPHATE PYROPHOSPHATASE"/>
    <property type="match status" value="1"/>
</dbReference>